<dbReference type="Proteomes" id="UP001063166">
    <property type="component" value="Unassembled WGS sequence"/>
</dbReference>
<comment type="caution">
    <text evidence="1">The sequence shown here is derived from an EMBL/GenBank/DDBJ whole genome shotgun (WGS) entry which is preliminary data.</text>
</comment>
<sequence>MRRNDAKQSVPVSGFAQGCNMYLHSHPIREDAFKDVKHPTNIFEFARGLNVNLQCGFAPLCEAVCSDSYASTYTVHIRQDVLLQSSGDNFWTLASNRTALPSR</sequence>
<evidence type="ECO:0000313" key="2">
    <source>
        <dbReference type="Proteomes" id="UP001063166"/>
    </source>
</evidence>
<protein>
    <submittedName>
        <fullName evidence="1">Uncharacterized protein</fullName>
    </submittedName>
</protein>
<proteinExistence type="predicted"/>
<reference evidence="1" key="1">
    <citation type="submission" date="2022-07" db="EMBL/GenBank/DDBJ databases">
        <title>The genome of Lyophyllum shimeji provides insight into the initial evolution of ectomycorrhizal fungal genome.</title>
        <authorList>
            <person name="Kobayashi Y."/>
            <person name="Shibata T."/>
            <person name="Hirakawa H."/>
            <person name="Shigenobu S."/>
            <person name="Nishiyama T."/>
            <person name="Yamada A."/>
            <person name="Hasebe M."/>
            <person name="Kawaguchi M."/>
        </authorList>
    </citation>
    <scope>NUCLEOTIDE SEQUENCE</scope>
    <source>
        <strain evidence="1">AT787</strain>
    </source>
</reference>
<keyword evidence="2" id="KW-1185">Reference proteome</keyword>
<gene>
    <name evidence="1" type="ORF">LshimejAT787_1602970</name>
</gene>
<accession>A0A9P3UTN4</accession>
<name>A0A9P3UTN4_LYOSH</name>
<dbReference type="EMBL" id="BRPK01000016">
    <property type="protein sequence ID" value="GLB44367.1"/>
    <property type="molecule type" value="Genomic_DNA"/>
</dbReference>
<dbReference type="AlphaFoldDB" id="A0A9P3UTN4"/>
<organism evidence="1 2">
    <name type="scientific">Lyophyllum shimeji</name>
    <name type="common">Hon-shimeji</name>
    <name type="synonym">Tricholoma shimeji</name>
    <dbReference type="NCBI Taxonomy" id="47721"/>
    <lineage>
        <taxon>Eukaryota</taxon>
        <taxon>Fungi</taxon>
        <taxon>Dikarya</taxon>
        <taxon>Basidiomycota</taxon>
        <taxon>Agaricomycotina</taxon>
        <taxon>Agaricomycetes</taxon>
        <taxon>Agaricomycetidae</taxon>
        <taxon>Agaricales</taxon>
        <taxon>Tricholomatineae</taxon>
        <taxon>Lyophyllaceae</taxon>
        <taxon>Lyophyllum</taxon>
    </lineage>
</organism>
<evidence type="ECO:0000313" key="1">
    <source>
        <dbReference type="EMBL" id="GLB44367.1"/>
    </source>
</evidence>
<dbReference type="PROSITE" id="PS51257">
    <property type="entry name" value="PROKAR_LIPOPROTEIN"/>
    <property type="match status" value="1"/>
</dbReference>